<feature type="compositionally biased region" description="Pro residues" evidence="1">
    <location>
        <begin position="220"/>
        <end position="230"/>
    </location>
</feature>
<evidence type="ECO:0000256" key="1">
    <source>
        <dbReference type="SAM" id="MobiDB-lite"/>
    </source>
</evidence>
<reference evidence="2" key="1">
    <citation type="submission" date="2021-01" db="EMBL/GenBank/DDBJ databases">
        <authorList>
            <person name="Corre E."/>
            <person name="Pelletier E."/>
            <person name="Niang G."/>
            <person name="Scheremetjew M."/>
            <person name="Finn R."/>
            <person name="Kale V."/>
            <person name="Holt S."/>
            <person name="Cochrane G."/>
            <person name="Meng A."/>
            <person name="Brown T."/>
            <person name="Cohen L."/>
        </authorList>
    </citation>
    <scope>NUCLEOTIDE SEQUENCE</scope>
    <source>
        <strain evidence="2">CCMP219</strain>
    </source>
</reference>
<proteinExistence type="predicted"/>
<organism evidence="2">
    <name type="scientific">Chlamydomonas euryale</name>
    <dbReference type="NCBI Taxonomy" id="1486919"/>
    <lineage>
        <taxon>Eukaryota</taxon>
        <taxon>Viridiplantae</taxon>
        <taxon>Chlorophyta</taxon>
        <taxon>core chlorophytes</taxon>
        <taxon>Chlorophyceae</taxon>
        <taxon>CS clade</taxon>
        <taxon>Chlamydomonadales</taxon>
        <taxon>Chlamydomonadaceae</taxon>
        <taxon>Chlamydomonas</taxon>
    </lineage>
</organism>
<sequence>MRPATIATSGPRGGPVAGRTSKLPAPPNAPHTSTPRCGGNAANTKVCMLGTDASSAMQPGAITARALAAKMGYPAHATDSASRAPLVGGKPATATRAQQQQQRQQKPHERQPRSPNRSTHPATRCQAALLCGGGCVPMFAPLTPAKRSMGGMYGAARVPTSSPPPPTKRQASGYARTATTAAQLPRSCRPSTAAPAAPIRGGVGTAAPPAGRTAAAPVAPAVPYPGPHPGPHTLQTHGEPRPARYQRPLQPLTPRVLKPACASPTSRGAYAAFNVGAATDAALGVASLPPGRKQAVQPRPAWR</sequence>
<dbReference type="AlphaFoldDB" id="A0A7R9V8J4"/>
<dbReference type="EMBL" id="HBEC01017813">
    <property type="protein sequence ID" value="CAD8288315.1"/>
    <property type="molecule type" value="Transcribed_RNA"/>
</dbReference>
<feature type="region of interest" description="Disordered" evidence="1">
    <location>
        <begin position="153"/>
        <end position="260"/>
    </location>
</feature>
<feature type="region of interest" description="Disordered" evidence="1">
    <location>
        <begin position="284"/>
        <end position="303"/>
    </location>
</feature>
<feature type="compositionally biased region" description="Low complexity" evidence="1">
    <location>
        <begin position="205"/>
        <end position="219"/>
    </location>
</feature>
<name>A0A7R9V8J4_9CHLO</name>
<feature type="region of interest" description="Disordered" evidence="1">
    <location>
        <begin position="1"/>
        <end position="43"/>
    </location>
</feature>
<protein>
    <submittedName>
        <fullName evidence="2">Uncharacterized protein</fullName>
    </submittedName>
</protein>
<feature type="compositionally biased region" description="Low complexity" evidence="1">
    <location>
        <begin position="92"/>
        <end position="104"/>
    </location>
</feature>
<accession>A0A7R9V8J4</accession>
<gene>
    <name evidence="2" type="ORF">CEUR00632_LOCUS8354</name>
</gene>
<feature type="region of interest" description="Disordered" evidence="1">
    <location>
        <begin position="79"/>
        <end position="123"/>
    </location>
</feature>
<evidence type="ECO:0000313" key="2">
    <source>
        <dbReference type="EMBL" id="CAD8288315.1"/>
    </source>
</evidence>